<dbReference type="InterPro" id="IPR045051">
    <property type="entry name" value="SBT"/>
</dbReference>
<dbReference type="InParanoid" id="M1C8M6"/>
<evidence type="ECO:0000256" key="2">
    <source>
        <dbReference type="ARBA" id="ARBA00022729"/>
    </source>
</evidence>
<evidence type="ECO:0000313" key="7">
    <source>
        <dbReference type="EnsemblPlants" id="PGSC0003DMT400062179"/>
    </source>
</evidence>
<dbReference type="GO" id="GO:0004252">
    <property type="term" value="F:serine-type endopeptidase activity"/>
    <property type="evidence" value="ECO:0007669"/>
    <property type="project" value="InterPro"/>
</dbReference>
<organism evidence="7 8">
    <name type="scientific">Solanum tuberosum</name>
    <name type="common">Potato</name>
    <dbReference type="NCBI Taxonomy" id="4113"/>
    <lineage>
        <taxon>Eukaryota</taxon>
        <taxon>Viridiplantae</taxon>
        <taxon>Streptophyta</taxon>
        <taxon>Embryophyta</taxon>
        <taxon>Tracheophyta</taxon>
        <taxon>Spermatophyta</taxon>
        <taxon>Magnoliopsida</taxon>
        <taxon>eudicotyledons</taxon>
        <taxon>Gunneridae</taxon>
        <taxon>Pentapetalae</taxon>
        <taxon>asterids</taxon>
        <taxon>lamiids</taxon>
        <taxon>Solanales</taxon>
        <taxon>Solanaceae</taxon>
        <taxon>Solanoideae</taxon>
        <taxon>Solaneae</taxon>
        <taxon>Solanum</taxon>
    </lineage>
</organism>
<reference evidence="7" key="2">
    <citation type="submission" date="2015-06" db="UniProtKB">
        <authorList>
            <consortium name="EnsemblPlants"/>
        </authorList>
    </citation>
    <scope>IDENTIFICATION</scope>
    <source>
        <strain evidence="7">DM1-3 516 R44</strain>
    </source>
</reference>
<comment type="similarity">
    <text evidence="1 4">Belongs to the peptidase S8 family.</text>
</comment>
<dbReference type="InterPro" id="IPR000209">
    <property type="entry name" value="Peptidase_S8/S53_dom"/>
</dbReference>
<dbReference type="InterPro" id="IPR036852">
    <property type="entry name" value="Peptidase_S8/S53_dom_sf"/>
</dbReference>
<dbReference type="EnsemblPlants" id="PGSC0003DMT400062179">
    <property type="protein sequence ID" value="PGSC0003DMT400062179"/>
    <property type="gene ID" value="PGSC0003DMG400024201"/>
</dbReference>
<dbReference type="Pfam" id="PF00082">
    <property type="entry name" value="Peptidase_S8"/>
    <property type="match status" value="1"/>
</dbReference>
<dbReference type="eggNOG" id="ENOG502QPQR">
    <property type="taxonomic scope" value="Eukaryota"/>
</dbReference>
<dbReference type="InterPro" id="IPR046450">
    <property type="entry name" value="PA_dom_sf"/>
</dbReference>
<proteinExistence type="inferred from homology"/>
<dbReference type="PaxDb" id="4113-PGSC0003DMT400062179"/>
<dbReference type="AlphaFoldDB" id="M1C8M6"/>
<dbReference type="STRING" id="4113.M1C8M6"/>
<comment type="caution">
    <text evidence="4">Lacks conserved residue(s) required for the propagation of feature annotation.</text>
</comment>
<dbReference type="SUPFAM" id="SSF52743">
    <property type="entry name" value="Subtilisin-like"/>
    <property type="match status" value="1"/>
</dbReference>
<dbReference type="Gene3D" id="3.40.50.200">
    <property type="entry name" value="Peptidase S8/S53 domain"/>
    <property type="match status" value="1"/>
</dbReference>
<dbReference type="HOGENOM" id="CLU_1079303_0_0_1"/>
<reference evidence="8" key="1">
    <citation type="journal article" date="2011" name="Nature">
        <title>Genome sequence and analysis of the tuber crop potato.</title>
        <authorList>
            <consortium name="The Potato Genome Sequencing Consortium"/>
        </authorList>
    </citation>
    <scope>NUCLEOTIDE SEQUENCE [LARGE SCALE GENOMIC DNA]</scope>
    <source>
        <strain evidence="8">cv. DM1-3 516 R44</strain>
    </source>
</reference>
<evidence type="ECO:0000259" key="5">
    <source>
        <dbReference type="Pfam" id="PF00082"/>
    </source>
</evidence>
<dbReference type="GO" id="GO:0006508">
    <property type="term" value="P:proteolysis"/>
    <property type="evidence" value="ECO:0007669"/>
    <property type="project" value="InterPro"/>
</dbReference>
<dbReference type="PROSITE" id="PS51892">
    <property type="entry name" value="SUBTILASE"/>
    <property type="match status" value="1"/>
</dbReference>
<sequence length="258" mass="28028">MAPLAHIAMYKVCSSIGYPETDILAAIYAAIEDGVDVLSISIGTKSNQFWMSDVIAEGALLLMQKGILVTSSAGNTGPLPGTVNNRDPWLLTVGASTTDRKLRVTVRLGDGKEIYGESGFQPKDFSETMLPLIRNVSDAFCSAESLENIDVKGKIVLCVSDGNISRIGKGHYVKNAGGAGMILVNDELHGFTLCRTTCCSSSTCQLYRWTKDYIVHEFCGVHPHLPNLTMSKGWQIWKILDILHSGGARLFIKGVQIF</sequence>
<dbReference type="Pfam" id="PF02225">
    <property type="entry name" value="PA"/>
    <property type="match status" value="1"/>
</dbReference>
<evidence type="ECO:0000256" key="1">
    <source>
        <dbReference type="ARBA" id="ARBA00011073"/>
    </source>
</evidence>
<evidence type="ECO:0000259" key="6">
    <source>
        <dbReference type="Pfam" id="PF02225"/>
    </source>
</evidence>
<evidence type="ECO:0000313" key="8">
    <source>
        <dbReference type="Proteomes" id="UP000011115"/>
    </source>
</evidence>
<dbReference type="PANTHER" id="PTHR10795">
    <property type="entry name" value="PROPROTEIN CONVERTASE SUBTILISIN/KEXIN"/>
    <property type="match status" value="1"/>
</dbReference>
<feature type="domain" description="PA" evidence="6">
    <location>
        <begin position="131"/>
        <end position="187"/>
    </location>
</feature>
<feature type="domain" description="Peptidase S8/S53" evidence="5">
    <location>
        <begin position="2"/>
        <end position="98"/>
    </location>
</feature>
<keyword evidence="3" id="KW-0325">Glycoprotein</keyword>
<dbReference type="Gramene" id="PGSC0003DMT400062179">
    <property type="protein sequence ID" value="PGSC0003DMT400062179"/>
    <property type="gene ID" value="PGSC0003DMG400024201"/>
</dbReference>
<keyword evidence="8" id="KW-1185">Reference proteome</keyword>
<dbReference type="OMA" id="WITTIGT"/>
<dbReference type="SUPFAM" id="SSF52025">
    <property type="entry name" value="PA domain"/>
    <property type="match status" value="1"/>
</dbReference>
<keyword evidence="2" id="KW-0732">Signal</keyword>
<evidence type="ECO:0000256" key="4">
    <source>
        <dbReference type="PROSITE-ProRule" id="PRU01240"/>
    </source>
</evidence>
<name>M1C8M6_SOLTU</name>
<dbReference type="InterPro" id="IPR003137">
    <property type="entry name" value="PA_domain"/>
</dbReference>
<evidence type="ECO:0000256" key="3">
    <source>
        <dbReference type="ARBA" id="ARBA00023180"/>
    </source>
</evidence>
<dbReference type="Proteomes" id="UP000011115">
    <property type="component" value="Unassembled WGS sequence"/>
</dbReference>
<protein>
    <submittedName>
        <fullName evidence="7">Xylem serine proteinase 1</fullName>
    </submittedName>
</protein>
<accession>M1C8M6</accession>
<dbReference type="CDD" id="cd02120">
    <property type="entry name" value="PA_subtilisin_like"/>
    <property type="match status" value="1"/>
</dbReference>
<dbReference type="Gene3D" id="3.50.30.30">
    <property type="match status" value="1"/>
</dbReference>